<dbReference type="Proteomes" id="UP000326565">
    <property type="component" value="Unassembled WGS sequence"/>
</dbReference>
<gene>
    <name evidence="1" type="ORF">BDV29DRAFT_14397</name>
</gene>
<reference evidence="1 2" key="1">
    <citation type="submission" date="2019-04" db="EMBL/GenBank/DDBJ databases">
        <title>Friends and foes A comparative genomics study of 23 Aspergillus species from section Flavi.</title>
        <authorList>
            <consortium name="DOE Joint Genome Institute"/>
            <person name="Kjaerbolling I."/>
            <person name="Vesth T."/>
            <person name="Frisvad J.C."/>
            <person name="Nybo J.L."/>
            <person name="Theobald S."/>
            <person name="Kildgaard S."/>
            <person name="Isbrandt T."/>
            <person name="Kuo A."/>
            <person name="Sato A."/>
            <person name="Lyhne E.K."/>
            <person name="Kogle M.E."/>
            <person name="Wiebenga A."/>
            <person name="Kun R.S."/>
            <person name="Lubbers R.J."/>
            <person name="Makela M.R."/>
            <person name="Barry K."/>
            <person name="Chovatia M."/>
            <person name="Clum A."/>
            <person name="Daum C."/>
            <person name="Haridas S."/>
            <person name="He G."/>
            <person name="LaButti K."/>
            <person name="Lipzen A."/>
            <person name="Mondo S."/>
            <person name="Riley R."/>
            <person name="Salamov A."/>
            <person name="Simmons B.A."/>
            <person name="Magnuson J.K."/>
            <person name="Henrissat B."/>
            <person name="Mortensen U.H."/>
            <person name="Larsen T.O."/>
            <person name="Devries R.P."/>
            <person name="Grigoriev I.V."/>
            <person name="Machida M."/>
            <person name="Baker S.E."/>
            <person name="Andersen M.R."/>
        </authorList>
    </citation>
    <scope>NUCLEOTIDE SEQUENCE [LARGE SCALE GENOMIC DNA]</scope>
    <source>
        <strain evidence="1 2">CBS 151.66</strain>
    </source>
</reference>
<proteinExistence type="predicted"/>
<evidence type="ECO:0000313" key="1">
    <source>
        <dbReference type="EMBL" id="KAB8078196.1"/>
    </source>
</evidence>
<dbReference type="OrthoDB" id="5391496at2759"/>
<organism evidence="1 2">
    <name type="scientific">Aspergillus leporis</name>
    <dbReference type="NCBI Taxonomy" id="41062"/>
    <lineage>
        <taxon>Eukaryota</taxon>
        <taxon>Fungi</taxon>
        <taxon>Dikarya</taxon>
        <taxon>Ascomycota</taxon>
        <taxon>Pezizomycotina</taxon>
        <taxon>Eurotiomycetes</taxon>
        <taxon>Eurotiomycetidae</taxon>
        <taxon>Eurotiales</taxon>
        <taxon>Aspergillaceae</taxon>
        <taxon>Aspergillus</taxon>
        <taxon>Aspergillus subgen. Circumdati</taxon>
    </lineage>
</organism>
<evidence type="ECO:0000313" key="2">
    <source>
        <dbReference type="Proteomes" id="UP000326565"/>
    </source>
</evidence>
<name>A0A5N5XC05_9EURO</name>
<accession>A0A5N5XC05</accession>
<dbReference type="AlphaFoldDB" id="A0A5N5XC05"/>
<dbReference type="EMBL" id="ML732160">
    <property type="protein sequence ID" value="KAB8078196.1"/>
    <property type="molecule type" value="Genomic_DNA"/>
</dbReference>
<protein>
    <submittedName>
        <fullName evidence="1">Uncharacterized protein</fullName>
    </submittedName>
</protein>
<sequence>MGVVQQIYLGNWVTDFLHHILDYDSSTTILIVCSTRDTFLEQLFVTTRAHSSETAKGHQFITQTIGLLSNSSTIRVVYCPTLENLRAYLSLFPSSGDFVQDTVTEQHDTRRPLMAILDLVALHLRTSEFSAQGLSRTFATTVEAASRGRMDLVLCECRDAAKPADEERGEVLWHTDVPLLNSSVRRGESTWLGRSVPVNRVAQRWFEVNESTHPATGSMNM</sequence>
<keyword evidence="2" id="KW-1185">Reference proteome</keyword>